<dbReference type="AlphaFoldDB" id="A0A9P6WFF8"/>
<feature type="compositionally biased region" description="Basic residues" evidence="1">
    <location>
        <begin position="301"/>
        <end position="313"/>
    </location>
</feature>
<feature type="region of interest" description="Disordered" evidence="1">
    <location>
        <begin position="195"/>
        <end position="356"/>
    </location>
</feature>
<feature type="compositionally biased region" description="Basic residues" evidence="1">
    <location>
        <begin position="220"/>
        <end position="231"/>
    </location>
</feature>
<evidence type="ECO:0000313" key="2">
    <source>
        <dbReference type="EMBL" id="KAG0670359.1"/>
    </source>
</evidence>
<protein>
    <submittedName>
        <fullName evidence="2">Uncharacterized protein</fullName>
    </submittedName>
</protein>
<gene>
    <name evidence="2" type="ORF">C6P45_002492</name>
</gene>
<keyword evidence="3" id="KW-1185">Reference proteome</keyword>
<feature type="compositionally biased region" description="Low complexity" evidence="1">
    <location>
        <begin position="318"/>
        <end position="330"/>
    </location>
</feature>
<feature type="region of interest" description="Disordered" evidence="1">
    <location>
        <begin position="134"/>
        <end position="180"/>
    </location>
</feature>
<organism evidence="2 3">
    <name type="scientific">Maudiozyma exigua</name>
    <name type="common">Yeast</name>
    <name type="synonym">Kazachstania exigua</name>
    <dbReference type="NCBI Taxonomy" id="34358"/>
    <lineage>
        <taxon>Eukaryota</taxon>
        <taxon>Fungi</taxon>
        <taxon>Dikarya</taxon>
        <taxon>Ascomycota</taxon>
        <taxon>Saccharomycotina</taxon>
        <taxon>Saccharomycetes</taxon>
        <taxon>Saccharomycetales</taxon>
        <taxon>Saccharomycetaceae</taxon>
        <taxon>Maudiozyma</taxon>
    </lineage>
</organism>
<evidence type="ECO:0000313" key="3">
    <source>
        <dbReference type="Proteomes" id="UP000750334"/>
    </source>
</evidence>
<accession>A0A9P6WFF8</accession>
<comment type="caution">
    <text evidence="2">The sequence shown here is derived from an EMBL/GenBank/DDBJ whole genome shotgun (WGS) entry which is preliminary data.</text>
</comment>
<sequence length="356" mass="41819">MDDEQLLDFLLKEPLKVERLERQHEVTEVVTQLTVEQVKKRATHERTRNERKAKSKIKRREEMQDLIEGLDDLILEDNGIVQTTTKNNDHSGNEASGQLREPQETSRQMRKIDKTHDNGFTVDIGKELKKALKRERRKAKVTKATDSNLHTIDHLRKETYHDHRKHKPKHEIPAGPDSKLDRLQRLNQKLEQRLDAIKQNPEKISEMTDFTTQNDTDAKTKKKRERNRKPKDHTPDLSQEDTHPYEKRVRKRKPKKDNSDVVPQNSKDTPAKPTSHHSETDDTTTVKDPTLQENNGENSKPKKQPSRRHKKKKDTTPNDETNPKPKTTTNKSRKRYENKLNWLSKKTDSQLFSIEY</sequence>
<evidence type="ECO:0000256" key="1">
    <source>
        <dbReference type="SAM" id="MobiDB-lite"/>
    </source>
</evidence>
<reference evidence="2 3" key="1">
    <citation type="submission" date="2020-11" db="EMBL/GenBank/DDBJ databases">
        <title>Kefir isolates.</title>
        <authorList>
            <person name="Marcisauskas S."/>
            <person name="Kim Y."/>
            <person name="Blasche S."/>
        </authorList>
    </citation>
    <scope>NUCLEOTIDE SEQUENCE [LARGE SCALE GENOMIC DNA]</scope>
    <source>
        <strain evidence="2 3">OG2</strain>
    </source>
</reference>
<feature type="region of interest" description="Disordered" evidence="1">
    <location>
        <begin position="83"/>
        <end position="113"/>
    </location>
</feature>
<feature type="compositionally biased region" description="Basic and acidic residues" evidence="1">
    <location>
        <begin position="151"/>
        <end position="161"/>
    </location>
</feature>
<dbReference type="EMBL" id="PUHR01000024">
    <property type="protein sequence ID" value="KAG0670359.1"/>
    <property type="molecule type" value="Genomic_DNA"/>
</dbReference>
<dbReference type="Proteomes" id="UP000750334">
    <property type="component" value="Unassembled WGS sequence"/>
</dbReference>
<feature type="compositionally biased region" description="Basic and acidic residues" evidence="1">
    <location>
        <begin position="232"/>
        <end position="247"/>
    </location>
</feature>
<feature type="region of interest" description="Disordered" evidence="1">
    <location>
        <begin position="36"/>
        <end position="61"/>
    </location>
</feature>
<feature type="compositionally biased region" description="Basic and acidic residues" evidence="1">
    <location>
        <begin position="195"/>
        <end position="206"/>
    </location>
</feature>
<proteinExistence type="predicted"/>
<name>A0A9P6WFF8_MAUEX</name>